<dbReference type="Proteomes" id="UP001501588">
    <property type="component" value="Unassembled WGS sequence"/>
</dbReference>
<evidence type="ECO:0000256" key="3">
    <source>
        <dbReference type="ARBA" id="ARBA00022989"/>
    </source>
</evidence>
<organism evidence="7 8">
    <name type="scientific">Craurococcus roseus</name>
    <dbReference type="NCBI Taxonomy" id="77585"/>
    <lineage>
        <taxon>Bacteria</taxon>
        <taxon>Pseudomonadati</taxon>
        <taxon>Pseudomonadota</taxon>
        <taxon>Alphaproteobacteria</taxon>
        <taxon>Acetobacterales</taxon>
        <taxon>Acetobacteraceae</taxon>
        <taxon>Craurococcus</taxon>
    </lineage>
</organism>
<comment type="caution">
    <text evidence="7">The sequence shown here is derived from an EMBL/GenBank/DDBJ whole genome shotgun (WGS) entry which is preliminary data.</text>
</comment>
<feature type="region of interest" description="Disordered" evidence="5">
    <location>
        <begin position="997"/>
        <end position="1027"/>
    </location>
</feature>
<feature type="compositionally biased region" description="Low complexity" evidence="5">
    <location>
        <begin position="1017"/>
        <end position="1027"/>
    </location>
</feature>
<name>A0ABN1FBL6_9PROT</name>
<evidence type="ECO:0000256" key="4">
    <source>
        <dbReference type="ARBA" id="ARBA00023136"/>
    </source>
</evidence>
<dbReference type="RefSeq" id="WP_343895863.1">
    <property type="nucleotide sequence ID" value="NZ_BAAAFZ010000038.1"/>
</dbReference>
<dbReference type="EMBL" id="BAAAFZ010000038">
    <property type="protein sequence ID" value="GAA0587278.1"/>
    <property type="molecule type" value="Genomic_DNA"/>
</dbReference>
<dbReference type="PANTHER" id="PTHR36985">
    <property type="entry name" value="TRANSLOCATION AND ASSEMBLY MODULE SUBUNIT TAMB"/>
    <property type="match status" value="1"/>
</dbReference>
<evidence type="ECO:0000256" key="5">
    <source>
        <dbReference type="SAM" id="MobiDB-lite"/>
    </source>
</evidence>
<feature type="region of interest" description="Disordered" evidence="5">
    <location>
        <begin position="111"/>
        <end position="131"/>
    </location>
</feature>
<accession>A0ABN1FBL6</accession>
<proteinExistence type="predicted"/>
<protein>
    <submittedName>
        <fullName evidence="7">Translocation/assembly module TamB domain-containing protein</fullName>
    </submittedName>
</protein>
<sequence length="1263" mass="129200">MRRVLRWALILVFLAVALPVAALVGALVWANTEAGQARLAALASAQVPGLAIEGLHGPLPSVAGAARITMADADGVWLTVDGARLALDYSALLRREFRIEAVEADRIEIVRPPLPGPETPPEPRQPSEGVLPRLPELPVAVSLDRLEVRRLEIGEPVVGTPSAFAVTTNARLGDGALRAALDAKRLDAEGRASIDLRLSPAEDSLHAKATVREGPDGVVPTLLKQPGKPFELDLSLEGPASGAALDLAAGLGPDLALKLGGTVRAAPDGAAGADLDGTARVAALLPPDIAPLAGGAEFSLRADLGADRRVALHRLDLRVPAATVSATGRADLSAETVDAQVALNVAEAERLRPLVPETVRWAGIAAKARIGGTFSEPSIELDVVPEALGTGVPQTDALLGPSPRLALRAALPGPRFDAKLDGAASNFSAKGNLSGETIALDASVSVPDLAVLGAGSEGALEADLHAEGPLNNPDLTLQARSGRIEAAGRVLERLVLDATVKQPASAPTVDARASGEIENLPISLAVRGRPQGQALRLEEGTAQLGRARLEAAGLLDTTGPAGPVFEGTARLEASDLAPLTRLAGQAGVAGRLALEATLDRAPSGEQAFDVRLDAPRLVYAGTEGTLRATAKGTPSDLAWTIQGRAPDGSVSGRGTFASIDGGRRLDLESLEAQGLGETLRLVSPAQVALGADGGIRLSGLALALGRGGRLQAAGRWGPERADLTATVNALPLSFVGRFAPDVRPEGTLSAEVRATGPVSEPEIRGTVQATGLKAGADWAKGLPVASLRGEGRLVGESAQLRAELEAGAAGRLVATARLPRGFGPSAPLEASLDGNLNLAPLAAPFLAAGADRLTGRLAVALRAGGTVGAPELAGRATLSDGDYRNTLYGVRISNLNGTVVGDGSRLVIERLEGRTAGNGTISVAGSVDVGAAGFPADIRITARDARPVVSELVTATLGADLRLTRPITGGGLLSGEVRIQNAEIRIPSQLPASVPTLTNVREVGRPPNGRPRRRPEPAAAPASSGPPLNLDVRVLAPRSVFIRGRGVDVELGGDVTVGGTVAEPVPRGGLTLRRGTLSLLARRLDFRRGTINFAAGTLIPQLDLEARSVSGQNTISVFIRGTPTSPEVTFSSVPELPQDEVLAQLLFGKATSGLSPLELAQIGAAVAQLTGVGGSGGGPLDRVRSALGLDRLGVGGGNGSTASPTVEAGRYVAPGVFLGVRQGTQGQTGVGVQVEITPRLKLEGETATGPAGDRLGFSYELEY</sequence>
<comment type="subcellular location">
    <subcellularLocation>
        <location evidence="1">Membrane</location>
        <topology evidence="1">Single-pass membrane protein</topology>
    </subcellularLocation>
</comment>
<evidence type="ECO:0000256" key="2">
    <source>
        <dbReference type="ARBA" id="ARBA00022692"/>
    </source>
</evidence>
<gene>
    <name evidence="7" type="ORF">GCM10009416_27210</name>
</gene>
<feature type="domain" description="Translocation and assembly module TamB C-terminal" evidence="6">
    <location>
        <begin position="909"/>
        <end position="1263"/>
    </location>
</feature>
<dbReference type="InterPro" id="IPR007452">
    <property type="entry name" value="TamB_C"/>
</dbReference>
<dbReference type="PANTHER" id="PTHR36985:SF1">
    <property type="entry name" value="TRANSLOCATION AND ASSEMBLY MODULE SUBUNIT TAMB"/>
    <property type="match status" value="1"/>
</dbReference>
<keyword evidence="3" id="KW-1133">Transmembrane helix</keyword>
<keyword evidence="2" id="KW-0812">Transmembrane</keyword>
<evidence type="ECO:0000313" key="8">
    <source>
        <dbReference type="Proteomes" id="UP001501588"/>
    </source>
</evidence>
<reference evidence="7 8" key="1">
    <citation type="journal article" date="2019" name="Int. J. Syst. Evol. Microbiol.">
        <title>The Global Catalogue of Microorganisms (GCM) 10K type strain sequencing project: providing services to taxonomists for standard genome sequencing and annotation.</title>
        <authorList>
            <consortium name="The Broad Institute Genomics Platform"/>
            <consortium name="The Broad Institute Genome Sequencing Center for Infectious Disease"/>
            <person name="Wu L."/>
            <person name="Ma J."/>
        </authorList>
    </citation>
    <scope>NUCLEOTIDE SEQUENCE [LARGE SCALE GENOMIC DNA]</scope>
    <source>
        <strain evidence="7 8">JCM 9933</strain>
    </source>
</reference>
<keyword evidence="8" id="KW-1185">Reference proteome</keyword>
<evidence type="ECO:0000313" key="7">
    <source>
        <dbReference type="EMBL" id="GAA0587278.1"/>
    </source>
</evidence>
<keyword evidence="4" id="KW-0472">Membrane</keyword>
<evidence type="ECO:0000256" key="1">
    <source>
        <dbReference type="ARBA" id="ARBA00004167"/>
    </source>
</evidence>
<dbReference type="Pfam" id="PF04357">
    <property type="entry name" value="TamB"/>
    <property type="match status" value="1"/>
</dbReference>
<evidence type="ECO:0000259" key="6">
    <source>
        <dbReference type="Pfam" id="PF04357"/>
    </source>
</evidence>
<feature type="compositionally biased region" description="Pro residues" evidence="5">
    <location>
        <begin position="112"/>
        <end position="124"/>
    </location>
</feature>